<dbReference type="InterPro" id="IPR011528">
    <property type="entry name" value="NERD"/>
</dbReference>
<keyword evidence="1" id="KW-0472">Membrane</keyword>
<name>A0A5C1EC29_9RHOO</name>
<dbReference type="RefSeq" id="WP_223115937.1">
    <property type="nucleotide sequence ID" value="NZ_CP022579.1"/>
</dbReference>
<sequence length="295" mass="32642">MLWQVLMVVLGLAPVLIVVGLVYWKKYRLEADERREALTTELRRLPGASLQAARDELVDRQMERVLSALILGMAVVQTILSRRVAPDFSTWSWFDTILLCVVLGSGIYYGRLIMAEMPKSRRLRQAIRAEQATAQEIAVSLAGDNHIFHDIQAEGFNIDHVVITPAGVFAIETKSRMKPPAGNGAAGAKVQYDGKQLRFPSWTETEPIEQASRQAKWLSTYLKNSTGESYPVIPVLALPGWFVVDSVGPSGGAVRVVNPKNVRRLFLPDRAPALDTQAIQRAAFQLGKLVQAPTL</sequence>
<evidence type="ECO:0000259" key="2">
    <source>
        <dbReference type="PROSITE" id="PS50965"/>
    </source>
</evidence>
<feature type="transmembrane region" description="Helical" evidence="1">
    <location>
        <begin position="91"/>
        <end position="114"/>
    </location>
</feature>
<dbReference type="Proteomes" id="UP000323671">
    <property type="component" value="Chromosome"/>
</dbReference>
<reference evidence="3 4" key="1">
    <citation type="submission" date="2017-07" db="EMBL/GenBank/DDBJ databases">
        <title>Complete genome sequence of Oryzomicrobium terrae TPP412.</title>
        <authorList>
            <person name="Chiu L.-W."/>
            <person name="Lo K.-J."/>
            <person name="Tsai Y.-M."/>
            <person name="Lin S.-S."/>
            <person name="Kuo C.-H."/>
            <person name="Liu C.-T."/>
        </authorList>
    </citation>
    <scope>NUCLEOTIDE SEQUENCE [LARGE SCALE GENOMIC DNA]</scope>
    <source>
        <strain evidence="3 4">TPP412</strain>
    </source>
</reference>
<evidence type="ECO:0000256" key="1">
    <source>
        <dbReference type="SAM" id="Phobius"/>
    </source>
</evidence>
<dbReference type="PROSITE" id="PS50965">
    <property type="entry name" value="NERD"/>
    <property type="match status" value="1"/>
</dbReference>
<feature type="domain" description="NERD" evidence="2">
    <location>
        <begin position="125"/>
        <end position="245"/>
    </location>
</feature>
<keyword evidence="1" id="KW-0812">Transmembrane</keyword>
<dbReference type="AlphaFoldDB" id="A0A5C1EC29"/>
<dbReference type="KEGG" id="otr:OTERR_22310"/>
<protein>
    <recommendedName>
        <fullName evidence="2">NERD domain-containing protein</fullName>
    </recommendedName>
</protein>
<evidence type="ECO:0000313" key="4">
    <source>
        <dbReference type="Proteomes" id="UP000323671"/>
    </source>
</evidence>
<proteinExistence type="predicted"/>
<evidence type="ECO:0000313" key="3">
    <source>
        <dbReference type="EMBL" id="QEL65707.1"/>
    </source>
</evidence>
<gene>
    <name evidence="3" type="ORF">OTERR_22310</name>
</gene>
<dbReference type="Pfam" id="PF08378">
    <property type="entry name" value="NERD"/>
    <property type="match status" value="1"/>
</dbReference>
<organism evidence="3 4">
    <name type="scientific">Oryzomicrobium terrae</name>
    <dbReference type="NCBI Taxonomy" id="1735038"/>
    <lineage>
        <taxon>Bacteria</taxon>
        <taxon>Pseudomonadati</taxon>
        <taxon>Pseudomonadota</taxon>
        <taxon>Betaproteobacteria</taxon>
        <taxon>Rhodocyclales</taxon>
        <taxon>Rhodocyclaceae</taxon>
        <taxon>Oryzomicrobium</taxon>
    </lineage>
</organism>
<feature type="transmembrane region" description="Helical" evidence="1">
    <location>
        <begin position="6"/>
        <end position="24"/>
    </location>
</feature>
<keyword evidence="1" id="KW-1133">Transmembrane helix</keyword>
<keyword evidence="4" id="KW-1185">Reference proteome</keyword>
<dbReference type="EMBL" id="CP022579">
    <property type="protein sequence ID" value="QEL65707.1"/>
    <property type="molecule type" value="Genomic_DNA"/>
</dbReference>
<feature type="transmembrane region" description="Helical" evidence="1">
    <location>
        <begin position="65"/>
        <end position="85"/>
    </location>
</feature>
<accession>A0A5C1EC29</accession>